<dbReference type="RefSeq" id="WP_394315115.1">
    <property type="nucleotide sequence ID" value="NZ_JBHGPK010000033.1"/>
</dbReference>
<protein>
    <submittedName>
        <fullName evidence="2">DUF2934 domain-containing protein</fullName>
    </submittedName>
</protein>
<accession>A0ABV6ZQE8</accession>
<dbReference type="Proteomes" id="UP001595190">
    <property type="component" value="Unassembled WGS sequence"/>
</dbReference>
<comment type="caution">
    <text evidence="2">The sequence shown here is derived from an EMBL/GenBank/DDBJ whole genome shotgun (WGS) entry which is preliminary data.</text>
</comment>
<evidence type="ECO:0000256" key="1">
    <source>
        <dbReference type="SAM" id="MobiDB-lite"/>
    </source>
</evidence>
<reference evidence="2 3" key="1">
    <citation type="submission" date="2024-09" db="EMBL/GenBank/DDBJ databases">
        <title>Description of Labrys sedimenti sp. nov., isolated from a diclofenac-degrading enrichment culture, and genome-based reclassification of Labrys portucalensis as a later heterotypic synonym of Labrys neptuniae.</title>
        <authorList>
            <person name="Tancsics A."/>
            <person name="Csepanyi A."/>
        </authorList>
    </citation>
    <scope>NUCLEOTIDE SEQUENCE [LARGE SCALE GENOMIC DNA]</scope>
    <source>
        <strain evidence="2 3">LMG 23412</strain>
    </source>
</reference>
<evidence type="ECO:0000313" key="2">
    <source>
        <dbReference type="EMBL" id="MFC2254424.1"/>
    </source>
</evidence>
<dbReference type="EMBL" id="JBHGPK010000033">
    <property type="protein sequence ID" value="MFC2254424.1"/>
    <property type="molecule type" value="Genomic_DNA"/>
</dbReference>
<feature type="compositionally biased region" description="Basic residues" evidence="1">
    <location>
        <begin position="81"/>
        <end position="91"/>
    </location>
</feature>
<feature type="region of interest" description="Disordered" evidence="1">
    <location>
        <begin position="61"/>
        <end position="91"/>
    </location>
</feature>
<name>A0ABV6ZQE8_9HYPH</name>
<evidence type="ECO:0000313" key="3">
    <source>
        <dbReference type="Proteomes" id="UP001595190"/>
    </source>
</evidence>
<dbReference type="Pfam" id="PF11154">
    <property type="entry name" value="DUF2934"/>
    <property type="match status" value="1"/>
</dbReference>
<organism evidence="2 3">
    <name type="scientific">Labrys neptuniae</name>
    <dbReference type="NCBI Taxonomy" id="376174"/>
    <lineage>
        <taxon>Bacteria</taxon>
        <taxon>Pseudomonadati</taxon>
        <taxon>Pseudomonadota</taxon>
        <taxon>Alphaproteobacteria</taxon>
        <taxon>Hyphomicrobiales</taxon>
        <taxon>Xanthobacteraceae</taxon>
        <taxon>Labrys</taxon>
    </lineage>
</organism>
<sequence length="91" mass="10125">MQKRRDERIQERAYQIGEAAGRPIGKAIEHWAQAEREAEDRVSAAATDVAGKAGLIVDRDTNLNEEAGEPSIQRAEIDKKLPHRPSKPGRL</sequence>
<dbReference type="InterPro" id="IPR021327">
    <property type="entry name" value="DUF2934"/>
</dbReference>
<proteinExistence type="predicted"/>
<gene>
    <name evidence="2" type="ORF">ACETRX_32710</name>
</gene>